<gene>
    <name evidence="3" type="ORF">Cvel_31691</name>
</gene>
<evidence type="ECO:0000256" key="1">
    <source>
        <dbReference type="SAM" id="MobiDB-lite"/>
    </source>
</evidence>
<evidence type="ECO:0000256" key="2">
    <source>
        <dbReference type="SAM" id="Phobius"/>
    </source>
</evidence>
<proteinExistence type="predicted"/>
<keyword evidence="2" id="KW-0812">Transmembrane</keyword>
<keyword evidence="2" id="KW-0472">Membrane</keyword>
<dbReference type="EMBL" id="CDMZ01003884">
    <property type="protein sequence ID" value="CEM47936.1"/>
    <property type="molecule type" value="Genomic_DNA"/>
</dbReference>
<feature type="region of interest" description="Disordered" evidence="1">
    <location>
        <begin position="64"/>
        <end position="117"/>
    </location>
</feature>
<evidence type="ECO:0000313" key="3">
    <source>
        <dbReference type="EMBL" id="CEM47936.1"/>
    </source>
</evidence>
<reference evidence="3" key="1">
    <citation type="submission" date="2014-11" db="EMBL/GenBank/DDBJ databases">
        <authorList>
            <person name="Otto D Thomas"/>
            <person name="Naeem Raeece"/>
        </authorList>
    </citation>
    <scope>NUCLEOTIDE SEQUENCE</scope>
</reference>
<feature type="compositionally biased region" description="Low complexity" evidence="1">
    <location>
        <begin position="81"/>
        <end position="100"/>
    </location>
</feature>
<keyword evidence="2" id="KW-1133">Transmembrane helix</keyword>
<dbReference type="VEuPathDB" id="CryptoDB:Cvel_31691"/>
<protein>
    <submittedName>
        <fullName evidence="3">Uncharacterized protein</fullName>
    </submittedName>
</protein>
<sequence>MWRPLARSRLFKLVRMTPPAVARGARAGVSISRGSESLKAGGALRRGGVPWRAGQQFAADASRLSSSSAASGPPYVHATIPSHSSVHPSSSSSSSPSSSSKPAQSEPCPDMGDMGGDFLKDEALVQDKPTAGATSSPSSQRSTPTIGLHNPFKLGMTSSQWARLWLCSAIPFVGFGMVDNTIMIMVSLHFLPVPLCSCAICRDVFLGRTSE</sequence>
<feature type="transmembrane region" description="Helical" evidence="2">
    <location>
        <begin position="161"/>
        <end position="178"/>
    </location>
</feature>
<organism evidence="3">
    <name type="scientific">Chromera velia CCMP2878</name>
    <dbReference type="NCBI Taxonomy" id="1169474"/>
    <lineage>
        <taxon>Eukaryota</taxon>
        <taxon>Sar</taxon>
        <taxon>Alveolata</taxon>
        <taxon>Colpodellida</taxon>
        <taxon>Chromeraceae</taxon>
        <taxon>Chromera</taxon>
    </lineage>
</organism>
<name>A0A0G4HU29_9ALVE</name>
<accession>A0A0G4HU29</accession>
<dbReference type="AlphaFoldDB" id="A0A0G4HU29"/>